<keyword evidence="1" id="KW-0732">Signal</keyword>
<sequence length="149" mass="17362">MKSILRATLLIAALYIFAGCRKTNDLGPQITGSWVMTEAQQYTPYGWRFVQTPVDGGRFDFSSNGNVSYSDFYGDMYGSWSIATVRDGYYDEFGNYYTDLHDVMRIDMRDPSTAQTINLYFNDLDYQGSVFYGTYYNGSYIVRYRFERY</sequence>
<evidence type="ECO:0008006" key="4">
    <source>
        <dbReference type="Google" id="ProtNLM"/>
    </source>
</evidence>
<name>A0A917J1Y5_9BACT</name>
<evidence type="ECO:0000313" key="2">
    <source>
        <dbReference type="EMBL" id="GGH75338.1"/>
    </source>
</evidence>
<evidence type="ECO:0000256" key="1">
    <source>
        <dbReference type="SAM" id="SignalP"/>
    </source>
</evidence>
<dbReference type="EMBL" id="BMIB01000004">
    <property type="protein sequence ID" value="GGH75338.1"/>
    <property type="molecule type" value="Genomic_DNA"/>
</dbReference>
<dbReference type="Proteomes" id="UP000627292">
    <property type="component" value="Unassembled WGS sequence"/>
</dbReference>
<feature type="chain" id="PRO_5037000276" description="Lipocalin-like domain-containing protein" evidence="1">
    <location>
        <begin position="19"/>
        <end position="149"/>
    </location>
</feature>
<feature type="signal peptide" evidence="1">
    <location>
        <begin position="1"/>
        <end position="18"/>
    </location>
</feature>
<comment type="caution">
    <text evidence="2">The sequence shown here is derived from an EMBL/GenBank/DDBJ whole genome shotgun (WGS) entry which is preliminary data.</text>
</comment>
<gene>
    <name evidence="2" type="ORF">GCM10011379_38830</name>
</gene>
<dbReference type="PROSITE" id="PS51257">
    <property type="entry name" value="PROKAR_LIPOPROTEIN"/>
    <property type="match status" value="1"/>
</dbReference>
<keyword evidence="3" id="KW-1185">Reference proteome</keyword>
<evidence type="ECO:0000313" key="3">
    <source>
        <dbReference type="Proteomes" id="UP000627292"/>
    </source>
</evidence>
<accession>A0A917J1Y5</accession>
<reference evidence="2" key="2">
    <citation type="submission" date="2020-09" db="EMBL/GenBank/DDBJ databases">
        <authorList>
            <person name="Sun Q."/>
            <person name="Zhou Y."/>
        </authorList>
    </citation>
    <scope>NUCLEOTIDE SEQUENCE</scope>
    <source>
        <strain evidence="2">CGMCC 1.15290</strain>
    </source>
</reference>
<reference evidence="2" key="1">
    <citation type="journal article" date="2014" name="Int. J. Syst. Evol. Microbiol.">
        <title>Complete genome sequence of Corynebacterium casei LMG S-19264T (=DSM 44701T), isolated from a smear-ripened cheese.</title>
        <authorList>
            <consortium name="US DOE Joint Genome Institute (JGI-PGF)"/>
            <person name="Walter F."/>
            <person name="Albersmeier A."/>
            <person name="Kalinowski J."/>
            <person name="Ruckert C."/>
        </authorList>
    </citation>
    <scope>NUCLEOTIDE SEQUENCE</scope>
    <source>
        <strain evidence="2">CGMCC 1.15290</strain>
    </source>
</reference>
<proteinExistence type="predicted"/>
<dbReference type="AlphaFoldDB" id="A0A917J1Y5"/>
<organism evidence="2 3">
    <name type="scientific">Filimonas zeae</name>
    <dbReference type="NCBI Taxonomy" id="1737353"/>
    <lineage>
        <taxon>Bacteria</taxon>
        <taxon>Pseudomonadati</taxon>
        <taxon>Bacteroidota</taxon>
        <taxon>Chitinophagia</taxon>
        <taxon>Chitinophagales</taxon>
        <taxon>Chitinophagaceae</taxon>
        <taxon>Filimonas</taxon>
    </lineage>
</organism>
<dbReference type="RefSeq" id="WP_188955430.1">
    <property type="nucleotide sequence ID" value="NZ_BMIB01000004.1"/>
</dbReference>
<protein>
    <recommendedName>
        <fullName evidence="4">Lipocalin-like domain-containing protein</fullName>
    </recommendedName>
</protein>